<dbReference type="OrthoDB" id="44789at2759"/>
<feature type="compositionally biased region" description="Polar residues" evidence="8">
    <location>
        <begin position="23"/>
        <end position="47"/>
    </location>
</feature>
<dbReference type="Gene3D" id="1.10.3080.10">
    <property type="entry name" value="Clc chloride channel"/>
    <property type="match status" value="1"/>
</dbReference>
<keyword evidence="3 9" id="KW-0812">Transmembrane</keyword>
<evidence type="ECO:0000256" key="4">
    <source>
        <dbReference type="ARBA" id="ARBA00022989"/>
    </source>
</evidence>
<feature type="transmembrane region" description="Helical" evidence="9">
    <location>
        <begin position="668"/>
        <end position="693"/>
    </location>
</feature>
<dbReference type="PANTHER" id="PTHR45711">
    <property type="entry name" value="CHLORIDE CHANNEL PROTEIN"/>
    <property type="match status" value="1"/>
</dbReference>
<feature type="compositionally biased region" description="Low complexity" evidence="8">
    <location>
        <begin position="776"/>
        <end position="791"/>
    </location>
</feature>
<keyword evidence="2" id="KW-0813">Transport</keyword>
<dbReference type="InterPro" id="IPR046342">
    <property type="entry name" value="CBS_dom_sf"/>
</dbReference>
<dbReference type="PANTHER" id="PTHR45711:SF3">
    <property type="entry name" value="CLC CHANNEL"/>
    <property type="match status" value="1"/>
</dbReference>
<dbReference type="Pfam" id="PF00654">
    <property type="entry name" value="Voltage_CLC"/>
    <property type="match status" value="1"/>
</dbReference>
<dbReference type="GO" id="GO:0005794">
    <property type="term" value="C:Golgi apparatus"/>
    <property type="evidence" value="ECO:0007669"/>
    <property type="project" value="TreeGrafter"/>
</dbReference>
<feature type="domain" description="Peptidase A2" evidence="10">
    <location>
        <begin position="467"/>
        <end position="504"/>
    </location>
</feature>
<keyword evidence="7" id="KW-0868">Chloride</keyword>
<dbReference type="GO" id="GO:0006508">
    <property type="term" value="P:proteolysis"/>
    <property type="evidence" value="ECO:0007669"/>
    <property type="project" value="InterPro"/>
</dbReference>
<proteinExistence type="predicted"/>
<reference evidence="11 12" key="1">
    <citation type="submission" date="2017-12" db="EMBL/GenBank/DDBJ databases">
        <title>Genome Sequence of a Multidrug-Resistant Candida haemulonii Isolate from a Patient with Chronic Leg Ulcers in Israel.</title>
        <authorList>
            <person name="Chow N.A."/>
            <person name="Gade L."/>
            <person name="Batra D."/>
            <person name="Rowe L.A."/>
            <person name="Ben-Ami R."/>
            <person name="Loparev V.N."/>
            <person name="Litvintseva A.P."/>
        </authorList>
    </citation>
    <scope>NUCLEOTIDE SEQUENCE [LARGE SCALE GENOMIC DNA]</scope>
    <source>
        <strain evidence="11 12">B11899</strain>
    </source>
</reference>
<dbReference type="PRINTS" id="PR00762">
    <property type="entry name" value="CLCHANNEL"/>
</dbReference>
<feature type="transmembrane region" description="Helical" evidence="9">
    <location>
        <begin position="366"/>
        <end position="384"/>
    </location>
</feature>
<feature type="transmembrane region" description="Helical" evidence="9">
    <location>
        <begin position="494"/>
        <end position="512"/>
    </location>
</feature>
<feature type="region of interest" description="Disordered" evidence="8">
    <location>
        <begin position="765"/>
        <end position="791"/>
    </location>
</feature>
<feature type="transmembrane region" description="Helical" evidence="9">
    <location>
        <begin position="277"/>
        <end position="298"/>
    </location>
</feature>
<dbReference type="VEuPathDB" id="FungiDB:CXQ85_001187"/>
<dbReference type="InterPro" id="IPR014743">
    <property type="entry name" value="Cl-channel_core"/>
</dbReference>
<evidence type="ECO:0000256" key="5">
    <source>
        <dbReference type="ARBA" id="ARBA00023065"/>
    </source>
</evidence>
<organism evidence="11 12">
    <name type="scientific">Candidozyma haemuli</name>
    <dbReference type="NCBI Taxonomy" id="45357"/>
    <lineage>
        <taxon>Eukaryota</taxon>
        <taxon>Fungi</taxon>
        <taxon>Dikarya</taxon>
        <taxon>Ascomycota</taxon>
        <taxon>Saccharomycotina</taxon>
        <taxon>Pichiomycetes</taxon>
        <taxon>Metschnikowiaceae</taxon>
        <taxon>Candidozyma</taxon>
    </lineage>
</organism>
<feature type="transmembrane region" description="Helical" evidence="9">
    <location>
        <begin position="589"/>
        <end position="609"/>
    </location>
</feature>
<dbReference type="RefSeq" id="XP_025339836.1">
    <property type="nucleotide sequence ID" value="XM_025484905.1"/>
</dbReference>
<feature type="transmembrane region" description="Helical" evidence="9">
    <location>
        <begin position="533"/>
        <end position="552"/>
    </location>
</feature>
<comment type="caution">
    <text evidence="11">The sequence shown here is derived from an EMBL/GenBank/DDBJ whole genome shotgun (WGS) entry which is preliminary data.</text>
</comment>
<keyword evidence="4 9" id="KW-1133">Transmembrane helix</keyword>
<dbReference type="GeneID" id="37006518"/>
<dbReference type="GO" id="GO:0005247">
    <property type="term" value="F:voltage-gated chloride channel activity"/>
    <property type="evidence" value="ECO:0007669"/>
    <property type="project" value="TreeGrafter"/>
</dbReference>
<evidence type="ECO:0000256" key="2">
    <source>
        <dbReference type="ARBA" id="ARBA00022448"/>
    </source>
</evidence>
<feature type="transmembrane region" description="Helical" evidence="9">
    <location>
        <begin position="616"/>
        <end position="637"/>
    </location>
</feature>
<dbReference type="PROSITE" id="PS50175">
    <property type="entry name" value="ASP_PROT_RETROV"/>
    <property type="match status" value="1"/>
</dbReference>
<evidence type="ECO:0000256" key="1">
    <source>
        <dbReference type="ARBA" id="ARBA00004141"/>
    </source>
</evidence>
<dbReference type="GO" id="GO:0005886">
    <property type="term" value="C:plasma membrane"/>
    <property type="evidence" value="ECO:0007669"/>
    <property type="project" value="TreeGrafter"/>
</dbReference>
<feature type="region of interest" description="Disordered" evidence="8">
    <location>
        <begin position="1"/>
        <end position="61"/>
    </location>
</feature>
<keyword evidence="12" id="KW-1185">Reference proteome</keyword>
<evidence type="ECO:0000313" key="11">
    <source>
        <dbReference type="EMBL" id="PVH18896.1"/>
    </source>
</evidence>
<dbReference type="FunFam" id="1.10.3080.10:FF:000030">
    <property type="entry name" value="Chloride channel protein"/>
    <property type="match status" value="1"/>
</dbReference>
<dbReference type="InterPro" id="IPR001807">
    <property type="entry name" value="ClC"/>
</dbReference>
<dbReference type="SUPFAM" id="SSF54631">
    <property type="entry name" value="CBS-domain pair"/>
    <property type="match status" value="1"/>
</dbReference>
<feature type="transmembrane region" description="Helical" evidence="9">
    <location>
        <begin position="453"/>
        <end position="474"/>
    </location>
</feature>
<dbReference type="SUPFAM" id="SSF81340">
    <property type="entry name" value="Clc chloride channel"/>
    <property type="match status" value="1"/>
</dbReference>
<sequence>MRPAPKHSKSTADGLGVTISLPPGNTNKGSVTLPSTPLRGPNTSTRGVNVGKSPRTEEFGSSLERIRSLNKIGLRSPMLDRHRPSHGLEPFPSRQFEELQSVHTHRTVKTMASRIFSIVHTPLSSFKRYYDDFTTIDWAKAFISMNMFNYGLHHGMMIKQGAAPDPESGDDGDSVFQTPLSLLQNSYLLLGKWVLICIIAFFFAVIAFFIDKFEVLFVGFKHGYCKTNWFASQVSCCSLPVDSSSVFSNVTSECPDWVSWSTLLEGNRLSKYVRLDFAIYVILTLALALSAGMITLTTKIPSRLPHLKDESPISTADSTYDDYNMDPDCPEKSAKVIYSGAGSGVPEVKTILSGFVIRRFLGSYTLFAKTVALIFAIASGMALGKEGPYVHLATCVGNIFTRLFPYINGNDLLKKQVLSASASSGVALAFGSPLGGVLFILEEINHYLPSHQLFLIFICAMTSTLFLKFLNPYGTDKTVLFELNYESDWKATELPFFVIIGIAGGLFGAFFVRFTKWWPKTFRQLRFIKGHPMVDIFCVALATGVVTFWNPYTKQASSELVLDLATSCNRHELDTTLCPTNKDQFVAEFWRLLVAFVIKIILTFITFGLKVPCGIYVPSMVVGALFGRLFGMAIQLANKRFTLDEHLNIEVMNYICAENSGECVDLGIYSMISAGAFMAGVTRMNITLVTILFELTSSYTYVLPIAIAIAVANWVGGLIEENSLYEALLIANDYPFLSPESEAIDPFASAGELLPDGDFCKKEDRHELDDEEDSSNNKGSSTSSEDPSDVSQLSSFGLEEKLHIDVTETPYVSTRVLWSKLTLLTKKSLLDGCIPLIKEGVCVGTMFFSELEFCLDRISEFSHEFEITDDIYVRVFKISPYLDSAWKPYLEHNLKALGFAIDFQRNNSYRDVPPEDYFNYRTNDEYVNFENERKAYEAHLNSLTNVTRYVNTDPIFINYDASLTLAHLIFDRIGTRIVVLQKDGKYYGVLHKKALVDFCRRPKQH</sequence>
<keyword evidence="6 9" id="KW-0472">Membrane</keyword>
<accession>A0A2V1AMW7</accession>
<feature type="transmembrane region" description="Helical" evidence="9">
    <location>
        <begin position="420"/>
        <end position="441"/>
    </location>
</feature>
<dbReference type="GO" id="GO:0004190">
    <property type="term" value="F:aspartic-type endopeptidase activity"/>
    <property type="evidence" value="ECO:0007669"/>
    <property type="project" value="InterPro"/>
</dbReference>
<feature type="transmembrane region" description="Helical" evidence="9">
    <location>
        <begin position="700"/>
        <end position="719"/>
    </location>
</feature>
<evidence type="ECO:0000259" key="10">
    <source>
        <dbReference type="PROSITE" id="PS50175"/>
    </source>
</evidence>
<dbReference type="AlphaFoldDB" id="A0A2V1AMW7"/>
<protein>
    <recommendedName>
        <fullName evidence="10">Peptidase A2 domain-containing protein</fullName>
    </recommendedName>
</protein>
<feature type="transmembrane region" description="Helical" evidence="9">
    <location>
        <begin position="187"/>
        <end position="210"/>
    </location>
</feature>
<dbReference type="GO" id="GO:0005769">
    <property type="term" value="C:early endosome"/>
    <property type="evidence" value="ECO:0007669"/>
    <property type="project" value="TreeGrafter"/>
</dbReference>
<gene>
    <name evidence="11" type="ORF">CXQ85_001187</name>
</gene>
<evidence type="ECO:0000256" key="6">
    <source>
        <dbReference type="ARBA" id="ARBA00023136"/>
    </source>
</evidence>
<dbReference type="CDD" id="cd03684">
    <property type="entry name" value="ClC_3_like"/>
    <property type="match status" value="1"/>
</dbReference>
<name>A0A2V1AMW7_9ASCO</name>
<keyword evidence="5" id="KW-0406">Ion transport</keyword>
<evidence type="ECO:0000256" key="8">
    <source>
        <dbReference type="SAM" id="MobiDB-lite"/>
    </source>
</evidence>
<evidence type="ECO:0000256" key="3">
    <source>
        <dbReference type="ARBA" id="ARBA00022692"/>
    </source>
</evidence>
<evidence type="ECO:0000256" key="9">
    <source>
        <dbReference type="SAM" id="Phobius"/>
    </source>
</evidence>
<dbReference type="Proteomes" id="UP000244309">
    <property type="component" value="Unassembled WGS sequence"/>
</dbReference>
<evidence type="ECO:0000313" key="12">
    <source>
        <dbReference type="Proteomes" id="UP000244309"/>
    </source>
</evidence>
<comment type="subcellular location">
    <subcellularLocation>
        <location evidence="1">Membrane</location>
        <topology evidence="1">Multi-pass membrane protein</topology>
    </subcellularLocation>
</comment>
<dbReference type="InterPro" id="IPR001995">
    <property type="entry name" value="Peptidase_A2_cat"/>
</dbReference>
<dbReference type="EMBL" id="PKFO01000001">
    <property type="protein sequence ID" value="PVH18896.1"/>
    <property type="molecule type" value="Genomic_DNA"/>
</dbReference>
<evidence type="ECO:0000256" key="7">
    <source>
        <dbReference type="ARBA" id="ARBA00023214"/>
    </source>
</evidence>